<comment type="caution">
    <text evidence="1">The sequence shown here is derived from an EMBL/GenBank/DDBJ whole genome shotgun (WGS) entry which is preliminary data.</text>
</comment>
<gene>
    <name evidence="1" type="ORF">HDG69_003687</name>
</gene>
<dbReference type="Pfam" id="PF00300">
    <property type="entry name" value="His_Phos_1"/>
    <property type="match status" value="1"/>
</dbReference>
<dbReference type="InterPro" id="IPR050275">
    <property type="entry name" value="PGM_Phosphatase"/>
</dbReference>
<name>A0ABX2A883_9MICO</name>
<protein>
    <submittedName>
        <fullName evidence="1">Phosphoglycerate mutase</fullName>
        <ecNumber evidence="1">5.4.2.12</ecNumber>
    </submittedName>
</protein>
<proteinExistence type="predicted"/>
<dbReference type="RefSeq" id="WP_171785261.1">
    <property type="nucleotide sequence ID" value="NZ_BAAAML010000011.1"/>
</dbReference>
<organism evidence="1 2">
    <name type="scientific">Isoptericola halotolerans</name>
    <dbReference type="NCBI Taxonomy" id="300560"/>
    <lineage>
        <taxon>Bacteria</taxon>
        <taxon>Bacillati</taxon>
        <taxon>Actinomycetota</taxon>
        <taxon>Actinomycetes</taxon>
        <taxon>Micrococcales</taxon>
        <taxon>Promicromonosporaceae</taxon>
        <taxon>Isoptericola</taxon>
    </lineage>
</organism>
<evidence type="ECO:0000313" key="2">
    <source>
        <dbReference type="Proteomes" id="UP000757540"/>
    </source>
</evidence>
<dbReference type="InterPro" id="IPR029033">
    <property type="entry name" value="His_PPase_superfam"/>
</dbReference>
<keyword evidence="1" id="KW-0413">Isomerase</keyword>
<dbReference type="Proteomes" id="UP000757540">
    <property type="component" value="Unassembled WGS sequence"/>
</dbReference>
<accession>A0ABX2A883</accession>
<dbReference type="PANTHER" id="PTHR48100:SF62">
    <property type="entry name" value="GLUCOSYL-3-PHOSPHOGLYCERATE PHOSPHATASE"/>
    <property type="match status" value="1"/>
</dbReference>
<dbReference type="EC" id="5.4.2.12" evidence="1"/>
<evidence type="ECO:0000313" key="1">
    <source>
        <dbReference type="EMBL" id="NOV99085.1"/>
    </source>
</evidence>
<dbReference type="Gene3D" id="3.40.50.1240">
    <property type="entry name" value="Phosphoglycerate mutase-like"/>
    <property type="match status" value="1"/>
</dbReference>
<dbReference type="EMBL" id="JABEZU010000005">
    <property type="protein sequence ID" value="NOV99085.1"/>
    <property type="molecule type" value="Genomic_DNA"/>
</dbReference>
<dbReference type="InterPro" id="IPR013078">
    <property type="entry name" value="His_Pase_superF_clade-1"/>
</dbReference>
<dbReference type="SMART" id="SM00855">
    <property type="entry name" value="PGAM"/>
    <property type="match status" value="1"/>
</dbReference>
<dbReference type="GO" id="GO:0004619">
    <property type="term" value="F:phosphoglycerate mutase activity"/>
    <property type="evidence" value="ECO:0007669"/>
    <property type="project" value="UniProtKB-EC"/>
</dbReference>
<dbReference type="CDD" id="cd07067">
    <property type="entry name" value="HP_PGM_like"/>
    <property type="match status" value="1"/>
</dbReference>
<reference evidence="1 2" key="1">
    <citation type="submission" date="2020-05" db="EMBL/GenBank/DDBJ databases">
        <title>Genomic Encyclopedia of Type Strains, Phase III (KMG-III): the genomes of soil and plant-associated and newly described type strains.</title>
        <authorList>
            <person name="Whitman W."/>
        </authorList>
    </citation>
    <scope>NUCLEOTIDE SEQUENCE [LARGE SCALE GENOMIC DNA]</scope>
    <source>
        <strain evidence="1 2">KCTC 19046</strain>
    </source>
</reference>
<dbReference type="PANTHER" id="PTHR48100">
    <property type="entry name" value="BROAD-SPECIFICITY PHOSPHATASE YOR283W-RELATED"/>
    <property type="match status" value="1"/>
</dbReference>
<dbReference type="SUPFAM" id="SSF53254">
    <property type="entry name" value="Phosphoglycerate mutase-like"/>
    <property type="match status" value="1"/>
</dbReference>
<keyword evidence="2" id="KW-1185">Reference proteome</keyword>
<sequence length="227" mass="23839">MHRPAPGALARYDGAVPATVVLVRHGVTPLTEVGALSGGDVPGPSLTTAGQRQAAQAADAVFRIGKDLWPDVARPDALVASPTVRTQETATAVGRRIGARVRTDERFAEIRFGEWEGLVPEQVQERWPGDLLRWVTEGTFAPPGGESYADLATRVQPALDDVVAGAEGSTSVVVAHAAVIRALVGLALDAPPSSWGRVRIPPCSLSVLRFWPDGGREVSAVGYPAAD</sequence>